<dbReference type="AlphaFoldDB" id="A0A1W1EKH2"/>
<evidence type="ECO:0000256" key="2">
    <source>
        <dbReference type="ARBA" id="ARBA00022670"/>
    </source>
</evidence>
<dbReference type="GO" id="GO:0007165">
    <property type="term" value="P:signal transduction"/>
    <property type="evidence" value="ECO:0007669"/>
    <property type="project" value="TreeGrafter"/>
</dbReference>
<dbReference type="Gene3D" id="3.30.750.44">
    <property type="match status" value="1"/>
</dbReference>
<comment type="similarity">
    <text evidence="1">Belongs to the peptidase S41A family.</text>
</comment>
<dbReference type="CDD" id="cd07560">
    <property type="entry name" value="Peptidase_S41_CPP"/>
    <property type="match status" value="1"/>
</dbReference>
<keyword evidence="3 6" id="KW-0378">Hydrolase</keyword>
<dbReference type="EMBL" id="FRYL01000038">
    <property type="protein sequence ID" value="SHO81292.1"/>
    <property type="molecule type" value="Genomic_DNA"/>
</dbReference>
<dbReference type="InterPro" id="IPR036034">
    <property type="entry name" value="PDZ_sf"/>
</dbReference>
<dbReference type="Gene3D" id="2.30.42.10">
    <property type="match status" value="1"/>
</dbReference>
<dbReference type="InterPro" id="IPR029045">
    <property type="entry name" value="ClpP/crotonase-like_dom_sf"/>
</dbReference>
<protein>
    <submittedName>
        <fullName evidence="6">Carboxyl-terminal protease</fullName>
        <ecNumber evidence="6">3.4.21.102</ecNumber>
    </submittedName>
</protein>
<dbReference type="InterPro" id="IPR005151">
    <property type="entry name" value="Tail-specific_protease"/>
</dbReference>
<keyword evidence="4" id="KW-0720">Serine protease</keyword>
<dbReference type="EC" id="3.4.21.102" evidence="6"/>
<dbReference type="GO" id="GO:0006508">
    <property type="term" value="P:proteolysis"/>
    <property type="evidence" value="ECO:0007669"/>
    <property type="project" value="UniProtKB-KW"/>
</dbReference>
<dbReference type="SMART" id="SM00228">
    <property type="entry name" value="PDZ"/>
    <property type="match status" value="1"/>
</dbReference>
<feature type="domain" description="PDZ" evidence="5">
    <location>
        <begin position="92"/>
        <end position="160"/>
    </location>
</feature>
<dbReference type="GO" id="GO:0004252">
    <property type="term" value="F:serine-type endopeptidase activity"/>
    <property type="evidence" value="ECO:0007669"/>
    <property type="project" value="UniProtKB-EC"/>
</dbReference>
<dbReference type="PANTHER" id="PTHR32060">
    <property type="entry name" value="TAIL-SPECIFIC PROTEASE"/>
    <property type="match status" value="1"/>
</dbReference>
<dbReference type="NCBIfam" id="TIGR00225">
    <property type="entry name" value="prc"/>
    <property type="match status" value="1"/>
</dbReference>
<gene>
    <name evidence="6" type="ORF">MNB_SV-15-858</name>
</gene>
<proteinExistence type="inferred from homology"/>
<dbReference type="InterPro" id="IPR004447">
    <property type="entry name" value="Peptidase_S41A"/>
</dbReference>
<dbReference type="InterPro" id="IPR055210">
    <property type="entry name" value="CtpA/B_N"/>
</dbReference>
<dbReference type="FunFam" id="2.30.42.10:FF:000063">
    <property type="entry name" value="Peptidase, S41 family"/>
    <property type="match status" value="1"/>
</dbReference>
<dbReference type="CDD" id="cd06782">
    <property type="entry name" value="cpPDZ_CPP-like"/>
    <property type="match status" value="1"/>
</dbReference>
<sequence length="441" mass="48509">MVKKSKKIMIVGFVVSSIFAFVSFTSMLDAKSNLNNKELSKLQAYMKFTEVLRFIEAEYVDEVNTTYLIEKAISGLLTNLDSHSSFLDKKSLEQMTVTTQGEFGGLGISIGMKNGAITVIAPLDDTPAFHAGVKAGDIIIKINDISAIGMKLDEAVSIMRGKPKTPITITVVRQNEPKPIEIKIIRDIINLHSVYIKNIEDNNDTLYIRVSSFDAKVVAGVSKGIKDNPNKKGIILDLRNNPGGLLDQAVGLVDIFVDKGVIVYQKGHHQPKDEFLASKKNTLTDMPIVVLVNSGSASASEIVSGSLQDHKRAIILGEVTFGKGSVQQIKQISDTEAIKLTTARYYLPTDRTIQAVGVKPDIEVNYGEIVKSDKLNFSLKEKDLKGHLERELLKIDSNTTINIDNNISENNSSIIRIDDLYKDAQLKSATDVLKALITMKK</sequence>
<name>A0A1W1EKH2_9ZZZZ</name>
<organism evidence="6">
    <name type="scientific">hydrothermal vent metagenome</name>
    <dbReference type="NCBI Taxonomy" id="652676"/>
    <lineage>
        <taxon>unclassified sequences</taxon>
        <taxon>metagenomes</taxon>
        <taxon>ecological metagenomes</taxon>
    </lineage>
</organism>
<dbReference type="SUPFAM" id="SSF52096">
    <property type="entry name" value="ClpP/crotonase"/>
    <property type="match status" value="1"/>
</dbReference>
<dbReference type="GO" id="GO:0030288">
    <property type="term" value="C:outer membrane-bounded periplasmic space"/>
    <property type="evidence" value="ECO:0007669"/>
    <property type="project" value="TreeGrafter"/>
</dbReference>
<dbReference type="Pfam" id="PF13180">
    <property type="entry name" value="PDZ_2"/>
    <property type="match status" value="1"/>
</dbReference>
<dbReference type="Gene3D" id="3.90.226.10">
    <property type="entry name" value="2-enoyl-CoA Hydratase, Chain A, domain 1"/>
    <property type="match status" value="1"/>
</dbReference>
<accession>A0A1W1EKH2</accession>
<evidence type="ECO:0000256" key="4">
    <source>
        <dbReference type="ARBA" id="ARBA00022825"/>
    </source>
</evidence>
<dbReference type="PANTHER" id="PTHR32060:SF30">
    <property type="entry name" value="CARBOXY-TERMINAL PROCESSING PROTEASE CTPA"/>
    <property type="match status" value="1"/>
</dbReference>
<evidence type="ECO:0000256" key="1">
    <source>
        <dbReference type="ARBA" id="ARBA00009179"/>
    </source>
</evidence>
<evidence type="ECO:0000313" key="6">
    <source>
        <dbReference type="EMBL" id="SHO81292.1"/>
    </source>
</evidence>
<evidence type="ECO:0000256" key="3">
    <source>
        <dbReference type="ARBA" id="ARBA00022801"/>
    </source>
</evidence>
<keyword evidence="2 6" id="KW-0645">Protease</keyword>
<dbReference type="SUPFAM" id="SSF50156">
    <property type="entry name" value="PDZ domain-like"/>
    <property type="match status" value="1"/>
</dbReference>
<reference evidence="6" key="1">
    <citation type="submission" date="2016-10" db="EMBL/GenBank/DDBJ databases">
        <authorList>
            <person name="de Groot N.N."/>
        </authorList>
    </citation>
    <scope>NUCLEOTIDE SEQUENCE</scope>
</reference>
<dbReference type="PROSITE" id="PS50106">
    <property type="entry name" value="PDZ"/>
    <property type="match status" value="1"/>
</dbReference>
<dbReference type="SMART" id="SM00245">
    <property type="entry name" value="TSPc"/>
    <property type="match status" value="1"/>
</dbReference>
<dbReference type="InterPro" id="IPR001478">
    <property type="entry name" value="PDZ"/>
</dbReference>
<dbReference type="Pfam" id="PF03572">
    <property type="entry name" value="Peptidase_S41"/>
    <property type="match status" value="1"/>
</dbReference>
<dbReference type="Pfam" id="PF22694">
    <property type="entry name" value="CtpB_N-like"/>
    <property type="match status" value="1"/>
</dbReference>
<evidence type="ECO:0000259" key="5">
    <source>
        <dbReference type="PROSITE" id="PS50106"/>
    </source>
</evidence>